<dbReference type="Pfam" id="PF06725">
    <property type="entry name" value="3D"/>
    <property type="match status" value="1"/>
</dbReference>
<proteinExistence type="predicted"/>
<dbReference type="Gene3D" id="2.40.240.50">
    <property type="entry name" value="Barwin-like endoglucanases"/>
    <property type="match status" value="1"/>
</dbReference>
<dbReference type="SUPFAM" id="SSF50685">
    <property type="entry name" value="Barwin-like endoglucanases"/>
    <property type="match status" value="1"/>
</dbReference>
<keyword evidence="3" id="KW-0456">Lyase</keyword>
<evidence type="ECO:0000313" key="8">
    <source>
        <dbReference type="EMBL" id="MUP09701.1"/>
    </source>
</evidence>
<keyword evidence="9" id="KW-1185">Reference proteome</keyword>
<keyword evidence="4" id="KW-0961">Cell wall biogenesis/degradation</keyword>
<dbReference type="PIRSF" id="PIRSF019422">
    <property type="entry name" value="MltA"/>
    <property type="match status" value="1"/>
</dbReference>
<dbReference type="EMBL" id="MBFA02000004">
    <property type="protein sequence ID" value="MUP09701.1"/>
    <property type="molecule type" value="Genomic_DNA"/>
</dbReference>
<dbReference type="GO" id="GO:0071555">
    <property type="term" value="P:cell wall organization"/>
    <property type="evidence" value="ECO:0007669"/>
    <property type="project" value="UniProtKB-KW"/>
</dbReference>
<evidence type="ECO:0000256" key="2">
    <source>
        <dbReference type="ARBA" id="ARBA00012587"/>
    </source>
</evidence>
<dbReference type="CDD" id="cd14668">
    <property type="entry name" value="mlta_B"/>
    <property type="match status" value="1"/>
</dbReference>
<dbReference type="EMBL" id="MBFE02000008">
    <property type="protein sequence ID" value="MUO42687.1"/>
    <property type="molecule type" value="Genomic_DNA"/>
</dbReference>
<feature type="domain" description="Lytic transglycosylase MltA" evidence="6">
    <location>
        <begin position="106"/>
        <end position="263"/>
    </location>
</feature>
<dbReference type="CDD" id="cd14485">
    <property type="entry name" value="mltA_like_LT_A"/>
    <property type="match status" value="1"/>
</dbReference>
<dbReference type="Proteomes" id="UP000179454">
    <property type="component" value="Unassembled WGS sequence"/>
</dbReference>
<dbReference type="RefSeq" id="WP_012654507.1">
    <property type="nucleotide sequence ID" value="NZ_MBFA02000004.1"/>
</dbReference>
<dbReference type="InterPro" id="IPR005300">
    <property type="entry name" value="MltA_B"/>
</dbReference>
<comment type="catalytic activity">
    <reaction evidence="1">
        <text>Exolytic cleavage of the (1-&gt;4)-beta-glycosidic linkage between N-acetylmuramic acid (MurNAc) and N-acetylglucosamine (GlcNAc) residues in peptidoglycan, from either the reducing or the non-reducing ends of the peptidoglycan chains, with concomitant formation of a 1,6-anhydrobond in the MurNAc residue.</text>
        <dbReference type="EC" id="4.2.2.n1"/>
    </reaction>
</comment>
<dbReference type="Gene3D" id="2.40.40.10">
    <property type="entry name" value="RlpA-like domain"/>
    <property type="match status" value="1"/>
</dbReference>
<dbReference type="AlphaFoldDB" id="A0ABD6H606"/>
<dbReference type="InterPro" id="IPR010611">
    <property type="entry name" value="3D_dom"/>
</dbReference>
<dbReference type="PANTHER" id="PTHR30124:SF0">
    <property type="entry name" value="MEMBRANE-BOUND LYTIC MUREIN TRANSGLYCOSYLASE A"/>
    <property type="match status" value="1"/>
</dbReference>
<accession>A0ABD6H606</accession>
<comment type="caution">
    <text evidence="8">The sequence shown here is derived from an EMBL/GenBank/DDBJ whole genome shotgun (WGS) entry which is preliminary data.</text>
</comment>
<dbReference type="InterPro" id="IPR026044">
    <property type="entry name" value="MltA"/>
</dbReference>
<dbReference type="GO" id="GO:0016829">
    <property type="term" value="F:lyase activity"/>
    <property type="evidence" value="ECO:0007669"/>
    <property type="project" value="UniProtKB-KW"/>
</dbReference>
<dbReference type="EC" id="4.2.2.n1" evidence="2"/>
<evidence type="ECO:0000313" key="9">
    <source>
        <dbReference type="Proteomes" id="UP000179454"/>
    </source>
</evidence>
<evidence type="ECO:0000313" key="7">
    <source>
        <dbReference type="EMBL" id="MUO42687.1"/>
    </source>
</evidence>
<evidence type="ECO:0000256" key="4">
    <source>
        <dbReference type="ARBA" id="ARBA00023316"/>
    </source>
</evidence>
<organism evidence="8 10">
    <name type="scientific">Agrobacterium vitis</name>
    <name type="common">Rhizobium vitis</name>
    <dbReference type="NCBI Taxonomy" id="373"/>
    <lineage>
        <taxon>Bacteria</taxon>
        <taxon>Pseudomonadati</taxon>
        <taxon>Pseudomonadota</taxon>
        <taxon>Alphaproteobacteria</taxon>
        <taxon>Hyphomicrobiales</taxon>
        <taxon>Rhizobiaceae</taxon>
        <taxon>Rhizobium/Agrobacterium group</taxon>
        <taxon>Agrobacterium</taxon>
    </lineage>
</organism>
<evidence type="ECO:0000313" key="10">
    <source>
        <dbReference type="Proteomes" id="UP000179536"/>
    </source>
</evidence>
<dbReference type="InterPro" id="IPR036908">
    <property type="entry name" value="RlpA-like_sf"/>
</dbReference>
<evidence type="ECO:0000256" key="1">
    <source>
        <dbReference type="ARBA" id="ARBA00001420"/>
    </source>
</evidence>
<evidence type="ECO:0000256" key="3">
    <source>
        <dbReference type="ARBA" id="ARBA00023239"/>
    </source>
</evidence>
<protein>
    <recommendedName>
        <fullName evidence="2">peptidoglycan lytic exotransglycosylase</fullName>
        <ecNumber evidence="2">4.2.2.n1</ecNumber>
    </recommendedName>
    <alternativeName>
        <fullName evidence="5">Murein hydrolase A</fullName>
    </alternativeName>
</protein>
<gene>
    <name evidence="8" type="ORF">BBK91_007480</name>
    <name evidence="7" type="ORF">BBL17_012925</name>
</gene>
<evidence type="ECO:0000256" key="5">
    <source>
        <dbReference type="ARBA" id="ARBA00030918"/>
    </source>
</evidence>
<dbReference type="Proteomes" id="UP000179536">
    <property type="component" value="Unassembled WGS sequence"/>
</dbReference>
<reference evidence="9 10" key="1">
    <citation type="submission" date="2019-11" db="EMBL/GenBank/DDBJ databases">
        <title>Whole-genome sequencing of Allorhizobium vitis.</title>
        <authorList>
            <person name="Gan H.M."/>
            <person name="Savka M.A."/>
        </authorList>
    </citation>
    <scope>NUCLEOTIDE SEQUENCE [LARGE SCALE GENOMIC DNA]</scope>
    <source>
        <strain evidence="8 10">RF2/1</strain>
        <strain evidence="7 9">T1/7</strain>
    </source>
</reference>
<name>A0ABD6H606_AGRVI</name>
<sequence length="381" mass="41743">MSGEATKFRLEPVGFDQLPGWDADDPSALLPAMADCLDYLTTVKPYRPGQLGLTAQDLVPLLEKAAALPRADGDALRHLLEVECQVFRIARTDGKAGFVTAFYEPDIEVSDHPDDLYRFPFYRRPDDLIDLDDQNRPENIDPSYVFGRKSEGGATYYPDRQAIDQGFLEGRGLEIAWAKSKVDVFFVHVQGAARLRYADGRVGRITYAAKAGHPFSGIGGLLLKRGEIPPEAMSMQAIRAWLASHPDQVDEVLWHNRSYIFFREAELGDLSRGPIAAAKVPLVAGRSLAVDRTIHTFGFPFFIHSQSLTSQDPTGVNSGKAFARLMLALDTGSAIVGPARGDIFTGSGDEAGNLAGAVRNDADFYILIPKQAAKRVESRFG</sequence>
<dbReference type="PANTHER" id="PTHR30124">
    <property type="entry name" value="MEMBRANE-BOUND LYTIC MUREIN TRANSGLYCOSYLASE A"/>
    <property type="match status" value="1"/>
</dbReference>
<evidence type="ECO:0000259" key="6">
    <source>
        <dbReference type="SMART" id="SM00925"/>
    </source>
</evidence>
<dbReference type="Pfam" id="PF03562">
    <property type="entry name" value="MltA"/>
    <property type="match status" value="1"/>
</dbReference>
<dbReference type="SMART" id="SM00925">
    <property type="entry name" value="MltA"/>
    <property type="match status" value="1"/>
</dbReference>